<dbReference type="Proteomes" id="UP000799536">
    <property type="component" value="Unassembled WGS sequence"/>
</dbReference>
<feature type="compositionally biased region" description="Polar residues" evidence="1">
    <location>
        <begin position="83"/>
        <end position="99"/>
    </location>
</feature>
<sequence>MYPFTNRLGTKSSCYTTDVISFLFHICIPNVQCVHLRSKGRFSNVVKTQRVNSDQILVAVRLSLQGPFQIGYGERRKEARSSPPLNNPDSVASITIISA</sequence>
<name>A0A9P4JF38_9PLEO</name>
<evidence type="ECO:0000313" key="2">
    <source>
        <dbReference type="EMBL" id="KAF2196099.1"/>
    </source>
</evidence>
<organism evidence="2 3">
    <name type="scientific">Delitschia confertaspora ATCC 74209</name>
    <dbReference type="NCBI Taxonomy" id="1513339"/>
    <lineage>
        <taxon>Eukaryota</taxon>
        <taxon>Fungi</taxon>
        <taxon>Dikarya</taxon>
        <taxon>Ascomycota</taxon>
        <taxon>Pezizomycotina</taxon>
        <taxon>Dothideomycetes</taxon>
        <taxon>Pleosporomycetidae</taxon>
        <taxon>Pleosporales</taxon>
        <taxon>Delitschiaceae</taxon>
        <taxon>Delitschia</taxon>
    </lineage>
</organism>
<dbReference type="EMBL" id="ML994483">
    <property type="protein sequence ID" value="KAF2196099.1"/>
    <property type="molecule type" value="Genomic_DNA"/>
</dbReference>
<protein>
    <submittedName>
        <fullName evidence="2">Uncharacterized protein</fullName>
    </submittedName>
</protein>
<dbReference type="AlphaFoldDB" id="A0A9P4JF38"/>
<feature type="region of interest" description="Disordered" evidence="1">
    <location>
        <begin position="75"/>
        <end position="99"/>
    </location>
</feature>
<accession>A0A9P4JF38</accession>
<proteinExistence type="predicted"/>
<comment type="caution">
    <text evidence="2">The sequence shown here is derived from an EMBL/GenBank/DDBJ whole genome shotgun (WGS) entry which is preliminary data.</text>
</comment>
<evidence type="ECO:0000256" key="1">
    <source>
        <dbReference type="SAM" id="MobiDB-lite"/>
    </source>
</evidence>
<reference evidence="2" key="1">
    <citation type="journal article" date="2020" name="Stud. Mycol.">
        <title>101 Dothideomycetes genomes: a test case for predicting lifestyles and emergence of pathogens.</title>
        <authorList>
            <person name="Haridas S."/>
            <person name="Albert R."/>
            <person name="Binder M."/>
            <person name="Bloem J."/>
            <person name="Labutti K."/>
            <person name="Salamov A."/>
            <person name="Andreopoulos B."/>
            <person name="Baker S."/>
            <person name="Barry K."/>
            <person name="Bills G."/>
            <person name="Bluhm B."/>
            <person name="Cannon C."/>
            <person name="Castanera R."/>
            <person name="Culley D."/>
            <person name="Daum C."/>
            <person name="Ezra D."/>
            <person name="Gonzalez J."/>
            <person name="Henrissat B."/>
            <person name="Kuo A."/>
            <person name="Liang C."/>
            <person name="Lipzen A."/>
            <person name="Lutzoni F."/>
            <person name="Magnuson J."/>
            <person name="Mondo S."/>
            <person name="Nolan M."/>
            <person name="Ohm R."/>
            <person name="Pangilinan J."/>
            <person name="Park H.-J."/>
            <person name="Ramirez L."/>
            <person name="Alfaro M."/>
            <person name="Sun H."/>
            <person name="Tritt A."/>
            <person name="Yoshinaga Y."/>
            <person name="Zwiers L.-H."/>
            <person name="Turgeon B."/>
            <person name="Goodwin S."/>
            <person name="Spatafora J."/>
            <person name="Crous P."/>
            <person name="Grigoriev I."/>
        </authorList>
    </citation>
    <scope>NUCLEOTIDE SEQUENCE</scope>
    <source>
        <strain evidence="2">ATCC 74209</strain>
    </source>
</reference>
<evidence type="ECO:0000313" key="3">
    <source>
        <dbReference type="Proteomes" id="UP000799536"/>
    </source>
</evidence>
<gene>
    <name evidence="2" type="ORF">GQ43DRAFT_276966</name>
</gene>
<keyword evidence="3" id="KW-1185">Reference proteome</keyword>